<dbReference type="OrthoDB" id="7455607at2"/>
<gene>
    <name evidence="16" type="ORF">COO09_18950</name>
</gene>
<evidence type="ECO:0000256" key="5">
    <source>
        <dbReference type="ARBA" id="ARBA00022692"/>
    </source>
</evidence>
<evidence type="ECO:0000256" key="13">
    <source>
        <dbReference type="SAM" id="SignalP"/>
    </source>
</evidence>
<evidence type="ECO:0000256" key="12">
    <source>
        <dbReference type="RuleBase" id="RU003357"/>
    </source>
</evidence>
<comment type="similarity">
    <text evidence="11 12">Belongs to the TonB-dependent receptor family.</text>
</comment>
<dbReference type="EMBL" id="NWUF01000024">
    <property type="protein sequence ID" value="PCE40672.1"/>
    <property type="molecule type" value="Genomic_DNA"/>
</dbReference>
<evidence type="ECO:0000256" key="1">
    <source>
        <dbReference type="ARBA" id="ARBA00004571"/>
    </source>
</evidence>
<dbReference type="InterPro" id="IPR039426">
    <property type="entry name" value="TonB-dep_rcpt-like"/>
</dbReference>
<keyword evidence="7" id="KW-0406">Ion transport</keyword>
<dbReference type="GO" id="GO:0009279">
    <property type="term" value="C:cell outer membrane"/>
    <property type="evidence" value="ECO:0007669"/>
    <property type="project" value="UniProtKB-SubCell"/>
</dbReference>
<keyword evidence="4" id="KW-0410">Iron transport</keyword>
<evidence type="ECO:0000259" key="15">
    <source>
        <dbReference type="Pfam" id="PF07715"/>
    </source>
</evidence>
<protein>
    <submittedName>
        <fullName evidence="16">TonB-dependent receptor</fullName>
    </submittedName>
</protein>
<keyword evidence="6" id="KW-0408">Iron</keyword>
<feature type="signal peptide" evidence="13">
    <location>
        <begin position="1"/>
        <end position="33"/>
    </location>
</feature>
<reference evidence="16 17" key="1">
    <citation type="submission" date="2017-09" db="EMBL/GenBank/DDBJ databases">
        <title>The Catabolism of 3,6-Dichlorosalicylic acid is Initiated by the Cytochrome P450 Monooxygenase DsmABC in Rhizorhabdus dicambivorans Ndbn-20.</title>
        <authorList>
            <person name="Na L."/>
        </authorList>
    </citation>
    <scope>NUCLEOTIDE SEQUENCE [LARGE SCALE GENOMIC DNA]</scope>
    <source>
        <strain evidence="16 17">Ndbn-20m</strain>
    </source>
</reference>
<keyword evidence="8 12" id="KW-0798">TonB box</keyword>
<feature type="domain" description="TonB-dependent receptor-like beta-barrel" evidence="14">
    <location>
        <begin position="273"/>
        <end position="750"/>
    </location>
</feature>
<evidence type="ECO:0000256" key="6">
    <source>
        <dbReference type="ARBA" id="ARBA00023004"/>
    </source>
</evidence>
<evidence type="ECO:0000256" key="4">
    <source>
        <dbReference type="ARBA" id="ARBA00022496"/>
    </source>
</evidence>
<comment type="subcellular location">
    <subcellularLocation>
        <location evidence="1 11">Cell outer membrane</location>
        <topology evidence="1 11">Multi-pass membrane protein</topology>
    </subcellularLocation>
</comment>
<feature type="chain" id="PRO_5013014578" evidence="13">
    <location>
        <begin position="34"/>
        <end position="784"/>
    </location>
</feature>
<evidence type="ECO:0000313" key="17">
    <source>
        <dbReference type="Proteomes" id="UP000218934"/>
    </source>
</evidence>
<dbReference type="AlphaFoldDB" id="A0A2A4FSL5"/>
<evidence type="ECO:0000256" key="9">
    <source>
        <dbReference type="ARBA" id="ARBA00023136"/>
    </source>
</evidence>
<dbReference type="Gene3D" id="2.40.170.20">
    <property type="entry name" value="TonB-dependent receptor, beta-barrel domain"/>
    <property type="match status" value="1"/>
</dbReference>
<comment type="caution">
    <text evidence="16">The sequence shown here is derived from an EMBL/GenBank/DDBJ whole genome shotgun (WGS) entry which is preliminary data.</text>
</comment>
<evidence type="ECO:0000256" key="2">
    <source>
        <dbReference type="ARBA" id="ARBA00022448"/>
    </source>
</evidence>
<keyword evidence="13" id="KW-0732">Signal</keyword>
<keyword evidence="2 11" id="KW-0813">Transport</keyword>
<keyword evidence="5 11" id="KW-0812">Transmembrane</keyword>
<keyword evidence="3 11" id="KW-1134">Transmembrane beta strand</keyword>
<dbReference type="PANTHER" id="PTHR32552">
    <property type="entry name" value="FERRICHROME IRON RECEPTOR-RELATED"/>
    <property type="match status" value="1"/>
</dbReference>
<dbReference type="PROSITE" id="PS52016">
    <property type="entry name" value="TONB_DEPENDENT_REC_3"/>
    <property type="match status" value="1"/>
</dbReference>
<dbReference type="Pfam" id="PF07715">
    <property type="entry name" value="Plug"/>
    <property type="match status" value="1"/>
</dbReference>
<dbReference type="InterPro" id="IPR036942">
    <property type="entry name" value="Beta-barrel_TonB_sf"/>
</dbReference>
<evidence type="ECO:0000256" key="8">
    <source>
        <dbReference type="ARBA" id="ARBA00023077"/>
    </source>
</evidence>
<keyword evidence="17" id="KW-1185">Reference proteome</keyword>
<dbReference type="PANTHER" id="PTHR32552:SF81">
    <property type="entry name" value="TONB-DEPENDENT OUTER MEMBRANE RECEPTOR"/>
    <property type="match status" value="1"/>
</dbReference>
<dbReference type="InterPro" id="IPR012910">
    <property type="entry name" value="Plug_dom"/>
</dbReference>
<evidence type="ECO:0000256" key="11">
    <source>
        <dbReference type="PROSITE-ProRule" id="PRU01360"/>
    </source>
</evidence>
<evidence type="ECO:0000256" key="10">
    <source>
        <dbReference type="ARBA" id="ARBA00023237"/>
    </source>
</evidence>
<evidence type="ECO:0000256" key="3">
    <source>
        <dbReference type="ARBA" id="ARBA00022452"/>
    </source>
</evidence>
<name>A0A2A4FSL5_9SPHN</name>
<evidence type="ECO:0000259" key="14">
    <source>
        <dbReference type="Pfam" id="PF00593"/>
    </source>
</evidence>
<sequence length="784" mass="85358">MQVRLPVKGSLRFGCSALAILISGLGICAPAMAQNIDLPADAAAQRSASVDEIIVTATKRAESINKVPMSITAVAGDDLIRSGVTSAADLGKVTPGFVAIDSSYNTPVYFIRGVGFYESSILAKSTVGVYVDEVPLPYPVMTSGSVFDLERVEVLKGPQGTLFGSNATAGAINYIAARPTRDFKAGVNLGYGNFQSATLGGFISGPLGPTLSARLSFNHENRGDWQRSLTRPGDTLGAKSFTQGRLQLLWEPDDRLRAHLTLSGFLDRSDSQAGQYSAPFAQTATTVLDPRLLTYPVGNDNRDADWNAIFPLKRRNEMGQAALRVDYDLSDAISLTSITAYTDYRQDQGVDSDGTSLRVSNALVTGHVKSFNQELRLAGDIGGQGRWLLGGNYERSLAYENVYFTGSDTTSGRAFLRLGLPEVDFISFYGDTKFVSKAVFGNVDYDIGDLITLHAGARYTDTSNTFNGCLRSEGNNAFGRGLSLSFSLNPATTGVGRCATVLGLPTEPRFGTAFRSLPEDNVSWRVGIDLKPAAGQLIYANVSRGYKSGTYTNLSATTDGQYTPAKQEELTAYELGFKSSLLDRRIQLNGALFYYDYADKQLRGRVAVPVFNFLEALINIPKSRVKGAELQAVINPTEGLRLSLGGVYVDSKITRSYMNFTQFGQLIDFKGSRFPYTPKWQLNGDVGYEHSLTARVDGFIGGTVTYRSSSYGDFRPDPRVRLKGYALVDLRLGIASPDKSWQFTLYGRNVTNENYWVTVTRRNDAIVKFTGMPATYGAELSLRF</sequence>
<dbReference type="Proteomes" id="UP000218934">
    <property type="component" value="Unassembled WGS sequence"/>
</dbReference>
<evidence type="ECO:0000256" key="7">
    <source>
        <dbReference type="ARBA" id="ARBA00023065"/>
    </source>
</evidence>
<dbReference type="CDD" id="cd01347">
    <property type="entry name" value="ligand_gated_channel"/>
    <property type="match status" value="1"/>
</dbReference>
<dbReference type="GO" id="GO:0006826">
    <property type="term" value="P:iron ion transport"/>
    <property type="evidence" value="ECO:0007669"/>
    <property type="project" value="UniProtKB-KW"/>
</dbReference>
<evidence type="ECO:0000313" key="16">
    <source>
        <dbReference type="EMBL" id="PCE40672.1"/>
    </source>
</evidence>
<keyword evidence="10 11" id="KW-0998">Cell outer membrane</keyword>
<dbReference type="SUPFAM" id="SSF56935">
    <property type="entry name" value="Porins"/>
    <property type="match status" value="1"/>
</dbReference>
<dbReference type="KEGG" id="rdi:CMV14_05050"/>
<dbReference type="InterPro" id="IPR000531">
    <property type="entry name" value="Beta-barrel_TonB"/>
</dbReference>
<proteinExistence type="inferred from homology"/>
<dbReference type="Pfam" id="PF00593">
    <property type="entry name" value="TonB_dep_Rec_b-barrel"/>
    <property type="match status" value="1"/>
</dbReference>
<feature type="domain" description="TonB-dependent receptor plug" evidence="15">
    <location>
        <begin position="65"/>
        <end position="171"/>
    </location>
</feature>
<keyword evidence="16" id="KW-0675">Receptor</keyword>
<accession>A0A2A4FSL5</accession>
<keyword evidence="9 11" id="KW-0472">Membrane</keyword>
<organism evidence="16 17">
    <name type="scientific">Rhizorhabdus dicambivorans</name>
    <dbReference type="NCBI Taxonomy" id="1850238"/>
    <lineage>
        <taxon>Bacteria</taxon>
        <taxon>Pseudomonadati</taxon>
        <taxon>Pseudomonadota</taxon>
        <taxon>Alphaproteobacteria</taxon>
        <taxon>Sphingomonadales</taxon>
        <taxon>Sphingomonadaceae</taxon>
        <taxon>Rhizorhabdus</taxon>
    </lineage>
</organism>